<dbReference type="InterPro" id="IPR011437">
    <property type="entry name" value="DUF1540"/>
</dbReference>
<name>A0AAU0UN47_9FIRM</name>
<dbReference type="AlphaFoldDB" id="A0AAU0UN47"/>
<accession>A0AAU0UN47</accession>
<evidence type="ECO:0000313" key="2">
    <source>
        <dbReference type="EMBL" id="WRO22038.1"/>
    </source>
</evidence>
<reference evidence="2 3" key="1">
    <citation type="submission" date="2023-04" db="EMBL/GenBank/DDBJ databases">
        <authorList>
            <person name="Hsu D."/>
        </authorList>
    </citation>
    <scope>NUCLEOTIDE SEQUENCE [LARGE SCALE GENOMIC DNA]</scope>
    <source>
        <strain evidence="2 3">MK1</strain>
    </source>
</reference>
<dbReference type="EMBL" id="CP121694">
    <property type="protein sequence ID" value="WRO22038.1"/>
    <property type="molecule type" value="Genomic_DNA"/>
</dbReference>
<dbReference type="KEGG" id="dbc:MFMK1_001859"/>
<dbReference type="RefSeq" id="WP_366921459.1">
    <property type="nucleotide sequence ID" value="NZ_CP121694.1"/>
</dbReference>
<organism evidence="2 3">
    <name type="scientific">Metallumcola ferriviriculae</name>
    <dbReference type="NCBI Taxonomy" id="3039180"/>
    <lineage>
        <taxon>Bacteria</taxon>
        <taxon>Bacillati</taxon>
        <taxon>Bacillota</taxon>
        <taxon>Clostridia</taxon>
        <taxon>Neomoorellales</taxon>
        <taxon>Desulfitibacteraceae</taxon>
        <taxon>Metallumcola</taxon>
    </lineage>
</organism>
<gene>
    <name evidence="2" type="ORF">MFMK1_001859</name>
</gene>
<evidence type="ECO:0000313" key="3">
    <source>
        <dbReference type="Proteomes" id="UP001329915"/>
    </source>
</evidence>
<dbReference type="Proteomes" id="UP001329915">
    <property type="component" value="Chromosome"/>
</dbReference>
<keyword evidence="3" id="KW-1185">Reference proteome</keyword>
<feature type="domain" description="DUF1540" evidence="1">
    <location>
        <begin position="4"/>
        <end position="36"/>
    </location>
</feature>
<protein>
    <submittedName>
        <fullName evidence="2">DUF1540 domain-containing protein</fullName>
    </submittedName>
</protein>
<proteinExistence type="predicted"/>
<sequence length="69" mass="7867">MEVVNCEAYNCTHNDDGICELDEITITQRGVDTHCGDFDRDLTEDETTIVFSYEKADDTLDTMLNNEND</sequence>
<evidence type="ECO:0000259" key="1">
    <source>
        <dbReference type="Pfam" id="PF07561"/>
    </source>
</evidence>
<dbReference type="Pfam" id="PF07561">
    <property type="entry name" value="DUF1540"/>
    <property type="match status" value="1"/>
</dbReference>